<gene>
    <name evidence="8" type="ORF">PAPOLLO_LOCUS5709</name>
</gene>
<dbReference type="OrthoDB" id="5979828at2759"/>
<dbReference type="GO" id="GO:0046854">
    <property type="term" value="P:phosphatidylinositol phosphate biosynthetic process"/>
    <property type="evidence" value="ECO:0007669"/>
    <property type="project" value="TreeGrafter"/>
</dbReference>
<dbReference type="AlphaFoldDB" id="A0A8S3WF44"/>
<evidence type="ECO:0000313" key="8">
    <source>
        <dbReference type="EMBL" id="CAG4957386.1"/>
    </source>
</evidence>
<dbReference type="PANTHER" id="PTHR10155:SF0">
    <property type="entry name" value="SUPPRESSOR OF CYTOKINE SIGNALING AT 36E, ISOFORM D"/>
    <property type="match status" value="1"/>
</dbReference>
<keyword evidence="2" id="KW-0833">Ubl conjugation pathway</keyword>
<dbReference type="SMART" id="SM00252">
    <property type="entry name" value="SH2"/>
    <property type="match status" value="1"/>
</dbReference>
<dbReference type="PANTHER" id="PTHR10155">
    <property type="entry name" value="PHOSPHATIDYLINOSITOL 3-KINASE REGULATORY SUBUNIT"/>
    <property type="match status" value="1"/>
</dbReference>
<evidence type="ECO:0000256" key="5">
    <source>
        <dbReference type="SAM" id="MobiDB-lite"/>
    </source>
</evidence>
<evidence type="ECO:0000256" key="2">
    <source>
        <dbReference type="ARBA" id="ARBA00022786"/>
    </source>
</evidence>
<dbReference type="GO" id="GO:0046935">
    <property type="term" value="F:1-phosphatidylinositol-3-kinase regulator activity"/>
    <property type="evidence" value="ECO:0007669"/>
    <property type="project" value="TreeGrafter"/>
</dbReference>
<sequence length="405" mass="46226">MGTAYFGFVLINFLNCKLLIYSRHGSSLDEPLIVQTSNMGQQTSRKSGECTCGCGAWERRRYTESPSSVHRYVSAVTDRWSARDCACRRRRWRRPACVCTAYRRVSDDRLAAVLTLGRDLRRELDAIVINTDSESSRDIGEQTAEVYVLSVAPRNEGETSQEGRRNELTQTNDGSIRLHPHFQVVCGGELRALLLRAPAAPPHGHAAHAAHVAHAAHAPHTPTAKVHTQVDYIHCLVPDLQEITACAYYWGKMDRYEAERLLDNKPEGTFLLRDSAQEEHLFSVSFRKYGRSLHARIEHYQHRFSFDSHDPAVFAAPTVTRLIEHYKDPACVMFFEPMLTAPLPRTEPFSLQQLARAVIVSHTSYDGVEQLPLPARLRAFLKEYHYRQRVRVRRLEPDLYVPHHC</sequence>
<dbReference type="SMART" id="SM00253">
    <property type="entry name" value="SOCS"/>
    <property type="match status" value="1"/>
</dbReference>
<evidence type="ECO:0000259" key="6">
    <source>
        <dbReference type="PROSITE" id="PS50001"/>
    </source>
</evidence>
<dbReference type="Pfam" id="PF00017">
    <property type="entry name" value="SH2"/>
    <property type="match status" value="1"/>
</dbReference>
<organism evidence="8 9">
    <name type="scientific">Parnassius apollo</name>
    <name type="common">Apollo butterfly</name>
    <name type="synonym">Papilio apollo</name>
    <dbReference type="NCBI Taxonomy" id="110799"/>
    <lineage>
        <taxon>Eukaryota</taxon>
        <taxon>Metazoa</taxon>
        <taxon>Ecdysozoa</taxon>
        <taxon>Arthropoda</taxon>
        <taxon>Hexapoda</taxon>
        <taxon>Insecta</taxon>
        <taxon>Pterygota</taxon>
        <taxon>Neoptera</taxon>
        <taxon>Endopterygota</taxon>
        <taxon>Lepidoptera</taxon>
        <taxon>Glossata</taxon>
        <taxon>Ditrysia</taxon>
        <taxon>Papilionoidea</taxon>
        <taxon>Papilionidae</taxon>
        <taxon>Parnassiinae</taxon>
        <taxon>Parnassini</taxon>
        <taxon>Parnassius</taxon>
        <taxon>Parnassius</taxon>
    </lineage>
</organism>
<dbReference type="Proteomes" id="UP000691718">
    <property type="component" value="Unassembled WGS sequence"/>
</dbReference>
<dbReference type="GO" id="GO:0005942">
    <property type="term" value="C:phosphatidylinositol 3-kinase complex"/>
    <property type="evidence" value="ECO:0007669"/>
    <property type="project" value="TreeGrafter"/>
</dbReference>
<dbReference type="SMART" id="SM00969">
    <property type="entry name" value="SOCS_box"/>
    <property type="match status" value="1"/>
</dbReference>
<keyword evidence="3 4" id="KW-0727">SH2 domain</keyword>
<keyword evidence="9" id="KW-1185">Reference proteome</keyword>
<proteinExistence type="predicted"/>
<dbReference type="Pfam" id="PF07525">
    <property type="entry name" value="SOCS_box"/>
    <property type="match status" value="1"/>
</dbReference>
<feature type="region of interest" description="Disordered" evidence="5">
    <location>
        <begin position="152"/>
        <end position="173"/>
    </location>
</feature>
<comment type="pathway">
    <text evidence="1">Protein modification; protein ubiquitination.</text>
</comment>
<evidence type="ECO:0000256" key="4">
    <source>
        <dbReference type="PROSITE-ProRule" id="PRU00191"/>
    </source>
</evidence>
<dbReference type="PROSITE" id="PS50001">
    <property type="entry name" value="SH2"/>
    <property type="match status" value="1"/>
</dbReference>
<feature type="compositionally biased region" description="Basic and acidic residues" evidence="5">
    <location>
        <begin position="155"/>
        <end position="167"/>
    </location>
</feature>
<evidence type="ECO:0000256" key="1">
    <source>
        <dbReference type="ARBA" id="ARBA00004906"/>
    </source>
</evidence>
<dbReference type="InterPro" id="IPR000980">
    <property type="entry name" value="SH2"/>
</dbReference>
<evidence type="ECO:0000313" key="9">
    <source>
        <dbReference type="Proteomes" id="UP000691718"/>
    </source>
</evidence>
<evidence type="ECO:0000259" key="7">
    <source>
        <dbReference type="PROSITE" id="PS50225"/>
    </source>
</evidence>
<dbReference type="FunFam" id="3.30.505.10:FF:000028">
    <property type="entry name" value="Suppressor of cytokine signaling 5"/>
    <property type="match status" value="1"/>
</dbReference>
<comment type="caution">
    <text evidence="8">The sequence shown here is derived from an EMBL/GenBank/DDBJ whole genome shotgun (WGS) entry which is preliminary data.</text>
</comment>
<feature type="domain" description="SOCS box" evidence="7">
    <location>
        <begin position="338"/>
        <end position="387"/>
    </location>
</feature>
<dbReference type="PROSITE" id="PS50225">
    <property type="entry name" value="SOCS"/>
    <property type="match status" value="1"/>
</dbReference>
<evidence type="ECO:0000256" key="3">
    <source>
        <dbReference type="ARBA" id="ARBA00022999"/>
    </source>
</evidence>
<name>A0A8S3WF44_PARAO</name>
<feature type="domain" description="SH2" evidence="6">
    <location>
        <begin position="248"/>
        <end position="343"/>
    </location>
</feature>
<accession>A0A8S3WF44</accession>
<reference evidence="8" key="1">
    <citation type="submission" date="2021-04" db="EMBL/GenBank/DDBJ databases">
        <authorList>
            <person name="Tunstrom K."/>
        </authorList>
    </citation>
    <scope>NUCLEOTIDE SEQUENCE</scope>
</reference>
<dbReference type="EMBL" id="CAJQZP010000341">
    <property type="protein sequence ID" value="CAG4957386.1"/>
    <property type="molecule type" value="Genomic_DNA"/>
</dbReference>
<dbReference type="InterPro" id="IPR001496">
    <property type="entry name" value="SOCS_box"/>
</dbReference>
<protein>
    <submittedName>
        <fullName evidence="8">(apollo) hypothetical protein</fullName>
    </submittedName>
</protein>